<keyword evidence="4" id="KW-1185">Reference proteome</keyword>
<feature type="region of interest" description="Disordered" evidence="1">
    <location>
        <begin position="293"/>
        <end position="325"/>
    </location>
</feature>
<dbReference type="GO" id="GO:0051666">
    <property type="term" value="P:actin cortical patch localization"/>
    <property type="evidence" value="ECO:0007669"/>
    <property type="project" value="TreeGrafter"/>
</dbReference>
<name>A0A1Y2IK06_TRAC3</name>
<dbReference type="InterPro" id="IPR012860">
    <property type="entry name" value="Afi1_N"/>
</dbReference>
<dbReference type="InterPro" id="IPR037516">
    <property type="entry name" value="Tripartite_DENN"/>
</dbReference>
<dbReference type="EMBL" id="KZ084111">
    <property type="protein sequence ID" value="OSD01479.1"/>
    <property type="molecule type" value="Genomic_DNA"/>
</dbReference>
<evidence type="ECO:0000313" key="4">
    <source>
        <dbReference type="Proteomes" id="UP000193067"/>
    </source>
</evidence>
<evidence type="ECO:0000313" key="3">
    <source>
        <dbReference type="EMBL" id="OSD01479.1"/>
    </source>
</evidence>
<dbReference type="PANTHER" id="PTHR28245:SF1">
    <property type="entry name" value="ARF3-INTERACTING PROTEIN 1"/>
    <property type="match status" value="1"/>
</dbReference>
<gene>
    <name evidence="3" type="ORF">PYCCODRAFT_1452799</name>
</gene>
<dbReference type="Pfam" id="PF07792">
    <property type="entry name" value="Afi1"/>
    <property type="match status" value="1"/>
</dbReference>
<evidence type="ECO:0000256" key="1">
    <source>
        <dbReference type="SAM" id="MobiDB-lite"/>
    </source>
</evidence>
<sequence>MSQDVQHCSFVLVADFDIDRGAQLTYQFPQPLGTDEGLLANLMLPDGAERQPTDWTVFFLNQTPFNTIKPPLAIDSNERSSADDEGSQMLYGINLVRTKLDKTARRGAIVKAMAIVTRYPFVQIFKPVLLLALDDYFMNPSQDCLARLFDAVNAMDLSNMPNLTRYEKIIMRNTERQDVMIGRSFEDYTYPDPGTAVQHPTNHSARPGHRSTNSGDSRVSFEDGVLMRGKKERDGNARNGGGESYKSASGMRSPTSPSEASFSLDGSAVWVGDESGLDQMGFVATASAASASSTSVSSVAGRGRRSTDASSSSSHGAYGRGGEGTQSLAGASVASAALKDSHFYHTAINYNEHLLPVKVPLSTFPEEVGEGSLTMLCTTFSPAITTMTGPLHPHLHTNGALTPPVIVLYNALITGKRIIFLGHHKLAENVSNHVLAACALGSGCGVVLRGFIKRAFPYATLINREEWETIPGYIAGVTNPIFETAGSWDLLCDIGTNRMVVSKDIHVNHPASWSSSHPLISRTGTLKAESSIGSEEDAVRVQTKEGGSMQKPELAGRPDSADNLFIEDVLGAIASHYSEAHVRAKFTEYVLRFVRIAGRYEEDVLGSTSISWPTASYTERPGEKPRLGSGAYFADETTCARDLAVNASRIEAWRRTECYKLFQADWKHVVATNPIQGFDLPHQLSRLRFAKSMSDGEAELIFRTIAENLRTYDQVTELLAWLPPHLHGLQPLSFGLFHQQEAVRELAVDLFNELRAYPIGVQFLQALNHFQRYAYVRQAHAKEQRLRDANSLSIPHSAFMSRSPSNRSESSLGGGG</sequence>
<dbReference type="AlphaFoldDB" id="A0A1Y2IK06"/>
<evidence type="ECO:0000259" key="2">
    <source>
        <dbReference type="PROSITE" id="PS50211"/>
    </source>
</evidence>
<accession>A0A1Y2IK06</accession>
<dbReference type="OrthoDB" id="66409at2759"/>
<feature type="region of interest" description="Disordered" evidence="1">
    <location>
        <begin position="190"/>
        <end position="263"/>
    </location>
</feature>
<feature type="compositionally biased region" description="Polar residues" evidence="1">
    <location>
        <begin position="198"/>
        <end position="217"/>
    </location>
</feature>
<feature type="region of interest" description="Disordered" evidence="1">
    <location>
        <begin position="796"/>
        <end position="816"/>
    </location>
</feature>
<feature type="compositionally biased region" description="Polar residues" evidence="1">
    <location>
        <begin position="246"/>
        <end position="261"/>
    </location>
</feature>
<dbReference type="Proteomes" id="UP000193067">
    <property type="component" value="Unassembled WGS sequence"/>
</dbReference>
<dbReference type="PANTHER" id="PTHR28245">
    <property type="entry name" value="ARF3-INTERACTING PROTEIN 1"/>
    <property type="match status" value="1"/>
</dbReference>
<organism evidence="3 4">
    <name type="scientific">Trametes coccinea (strain BRFM310)</name>
    <name type="common">Pycnoporus coccineus</name>
    <dbReference type="NCBI Taxonomy" id="1353009"/>
    <lineage>
        <taxon>Eukaryota</taxon>
        <taxon>Fungi</taxon>
        <taxon>Dikarya</taxon>
        <taxon>Basidiomycota</taxon>
        <taxon>Agaricomycotina</taxon>
        <taxon>Agaricomycetes</taxon>
        <taxon>Polyporales</taxon>
        <taxon>Polyporaceae</taxon>
        <taxon>Trametes</taxon>
    </lineage>
</organism>
<dbReference type="Pfam" id="PF08616">
    <property type="entry name" value="SPA"/>
    <property type="match status" value="1"/>
</dbReference>
<protein>
    <submittedName>
        <fullName evidence="3">Spindle pole body interacting protein</fullName>
    </submittedName>
</protein>
<feature type="compositionally biased region" description="Low complexity" evidence="1">
    <location>
        <begin position="308"/>
        <end position="317"/>
    </location>
</feature>
<feature type="compositionally biased region" description="Low complexity" evidence="1">
    <location>
        <begin position="801"/>
        <end position="816"/>
    </location>
</feature>
<proteinExistence type="predicted"/>
<dbReference type="PROSITE" id="PS50211">
    <property type="entry name" value="DENN"/>
    <property type="match status" value="1"/>
</dbReference>
<dbReference type="STRING" id="1353009.A0A1Y2IK06"/>
<feature type="domain" description="UDENN" evidence="2">
    <location>
        <begin position="9"/>
        <end position="620"/>
    </location>
</feature>
<dbReference type="GO" id="GO:0005886">
    <property type="term" value="C:plasma membrane"/>
    <property type="evidence" value="ECO:0007669"/>
    <property type="project" value="TreeGrafter"/>
</dbReference>
<reference evidence="3 4" key="1">
    <citation type="journal article" date="2015" name="Biotechnol. Biofuels">
        <title>Enhanced degradation of softwood versus hardwood by the white-rot fungus Pycnoporus coccineus.</title>
        <authorList>
            <person name="Couturier M."/>
            <person name="Navarro D."/>
            <person name="Chevret D."/>
            <person name="Henrissat B."/>
            <person name="Piumi F."/>
            <person name="Ruiz-Duenas F.J."/>
            <person name="Martinez A.T."/>
            <person name="Grigoriev I.V."/>
            <person name="Riley R."/>
            <person name="Lipzen A."/>
            <person name="Berrin J.G."/>
            <person name="Master E.R."/>
            <person name="Rosso M.N."/>
        </authorList>
    </citation>
    <scope>NUCLEOTIDE SEQUENCE [LARGE SCALE GENOMIC DNA]</scope>
    <source>
        <strain evidence="3 4">BRFM310</strain>
    </source>
</reference>
<dbReference type="InterPro" id="IPR052809">
    <property type="entry name" value="Actin_polarity_regulatory"/>
</dbReference>